<dbReference type="Gene3D" id="3.40.50.300">
    <property type="entry name" value="P-loop containing nucleotide triphosphate hydrolases"/>
    <property type="match status" value="1"/>
</dbReference>
<keyword evidence="1" id="KW-0677">Repeat</keyword>
<dbReference type="InterPro" id="IPR027417">
    <property type="entry name" value="P-loop_NTPase"/>
</dbReference>
<sequence length="524" mass="57050">MSSTTTTTTTTTTRARAALIARQLQAEQNQALAEFTHALWDPTSEEYTELLAVLQPLSELLAARLPGSGLQLQGIEEALSYVCRWRGAIDGISRALQRGKDKHMADIKMIWHVETEQHLDTYGFVLRHELYTQWAASPDSALLSIGGPAASGKTIIAGLIHEALRTDPVVKGVYCFVNCCPQRSTTPTDILQATLWSMFAQRPDTATDASRGEGEWLELLSRADSVDAYWAIFVKLARYVQNVWLVLDSIHDCSGDIQGLLGRFAAVAADPDTGFTLKLVVTTRDHGILGASLPEAGRLTYTARDLDVSWPIYTGLGELSPRGGTIDAGRVLPAAIAAIQRMGGGLFWTRAVLSQVRRMKSSEAAIKYLQGLRSHEQLDSQLRARMIRDLGRRDFVLAVLAVLIDSSTPVSTHDILARLAGEGDDKCEGGRAATVEDVQTVLKDDMLGLFRSFNGNWVVPSRVLPACRSTATAALRRTVNRKKAARNYQAAAGWDLVARYLLLGMAVLLAALLVLLGVTALSVI</sequence>
<dbReference type="PANTHER" id="PTHR10039:SF14">
    <property type="entry name" value="NACHT DOMAIN-CONTAINING PROTEIN"/>
    <property type="match status" value="1"/>
</dbReference>
<evidence type="ECO:0000313" key="4">
    <source>
        <dbReference type="EMBL" id="KAK7994296.1"/>
    </source>
</evidence>
<dbReference type="Pfam" id="PF24883">
    <property type="entry name" value="NPHP3_N"/>
    <property type="match status" value="1"/>
</dbReference>
<keyword evidence="5" id="KW-1185">Reference proteome</keyword>
<dbReference type="SUPFAM" id="SSF52540">
    <property type="entry name" value="P-loop containing nucleoside triphosphate hydrolases"/>
    <property type="match status" value="1"/>
</dbReference>
<name>A0ABR1R058_9PEZI</name>
<evidence type="ECO:0000259" key="3">
    <source>
        <dbReference type="Pfam" id="PF24883"/>
    </source>
</evidence>
<feature type="transmembrane region" description="Helical" evidence="2">
    <location>
        <begin position="500"/>
        <end position="523"/>
    </location>
</feature>
<dbReference type="PANTHER" id="PTHR10039">
    <property type="entry name" value="AMELOGENIN"/>
    <property type="match status" value="1"/>
</dbReference>
<organism evidence="4 5">
    <name type="scientific">Apiospora marii</name>
    <dbReference type="NCBI Taxonomy" id="335849"/>
    <lineage>
        <taxon>Eukaryota</taxon>
        <taxon>Fungi</taxon>
        <taxon>Dikarya</taxon>
        <taxon>Ascomycota</taxon>
        <taxon>Pezizomycotina</taxon>
        <taxon>Sordariomycetes</taxon>
        <taxon>Xylariomycetidae</taxon>
        <taxon>Amphisphaeriales</taxon>
        <taxon>Apiosporaceae</taxon>
        <taxon>Apiospora</taxon>
    </lineage>
</organism>
<reference evidence="4 5" key="1">
    <citation type="submission" date="2023-01" db="EMBL/GenBank/DDBJ databases">
        <title>Analysis of 21 Apiospora genomes using comparative genomics revels a genus with tremendous synthesis potential of carbohydrate active enzymes and secondary metabolites.</title>
        <authorList>
            <person name="Sorensen T."/>
        </authorList>
    </citation>
    <scope>NUCLEOTIDE SEQUENCE [LARGE SCALE GENOMIC DNA]</scope>
    <source>
        <strain evidence="4 5">CBS 20057</strain>
    </source>
</reference>
<keyword evidence="2" id="KW-0812">Transmembrane</keyword>
<accession>A0ABR1R058</accession>
<evidence type="ECO:0000256" key="1">
    <source>
        <dbReference type="ARBA" id="ARBA00022737"/>
    </source>
</evidence>
<protein>
    <recommendedName>
        <fullName evidence="3">Nephrocystin 3-like N-terminal domain-containing protein</fullName>
    </recommendedName>
</protein>
<keyword evidence="2" id="KW-1133">Transmembrane helix</keyword>
<dbReference type="Proteomes" id="UP001396898">
    <property type="component" value="Unassembled WGS sequence"/>
</dbReference>
<evidence type="ECO:0000256" key="2">
    <source>
        <dbReference type="SAM" id="Phobius"/>
    </source>
</evidence>
<evidence type="ECO:0000313" key="5">
    <source>
        <dbReference type="Proteomes" id="UP001396898"/>
    </source>
</evidence>
<dbReference type="EMBL" id="JAQQWI010000024">
    <property type="protein sequence ID" value="KAK7994296.1"/>
    <property type="molecule type" value="Genomic_DNA"/>
</dbReference>
<dbReference type="InterPro" id="IPR056884">
    <property type="entry name" value="NPHP3-like_N"/>
</dbReference>
<comment type="caution">
    <text evidence="4">The sequence shown here is derived from an EMBL/GenBank/DDBJ whole genome shotgun (WGS) entry which is preliminary data.</text>
</comment>
<proteinExistence type="predicted"/>
<feature type="domain" description="Nephrocystin 3-like N-terminal" evidence="3">
    <location>
        <begin position="121"/>
        <end position="284"/>
    </location>
</feature>
<keyword evidence="2" id="KW-0472">Membrane</keyword>
<gene>
    <name evidence="4" type="ORF">PG991_015884</name>
</gene>